<name>A0A5B7D8X3_PORTR</name>
<comment type="caution">
    <text evidence="1">The sequence shown here is derived from an EMBL/GenBank/DDBJ whole genome shotgun (WGS) entry which is preliminary data.</text>
</comment>
<dbReference type="AlphaFoldDB" id="A0A5B7D8X3"/>
<evidence type="ECO:0000313" key="1">
    <source>
        <dbReference type="EMBL" id="MPC17741.1"/>
    </source>
</evidence>
<keyword evidence="2" id="KW-1185">Reference proteome</keyword>
<protein>
    <submittedName>
        <fullName evidence="1">Uncharacterized protein</fullName>
    </submittedName>
</protein>
<dbReference type="EMBL" id="VSRR010000618">
    <property type="protein sequence ID" value="MPC17741.1"/>
    <property type="molecule type" value="Genomic_DNA"/>
</dbReference>
<proteinExistence type="predicted"/>
<dbReference type="Proteomes" id="UP000324222">
    <property type="component" value="Unassembled WGS sequence"/>
</dbReference>
<evidence type="ECO:0000313" key="2">
    <source>
        <dbReference type="Proteomes" id="UP000324222"/>
    </source>
</evidence>
<reference evidence="1 2" key="1">
    <citation type="submission" date="2019-05" db="EMBL/GenBank/DDBJ databases">
        <title>Another draft genome of Portunus trituberculatus and its Hox gene families provides insights of decapod evolution.</title>
        <authorList>
            <person name="Jeong J.-H."/>
            <person name="Song I."/>
            <person name="Kim S."/>
            <person name="Choi T."/>
            <person name="Kim D."/>
            <person name="Ryu S."/>
            <person name="Kim W."/>
        </authorList>
    </citation>
    <scope>NUCLEOTIDE SEQUENCE [LARGE SCALE GENOMIC DNA]</scope>
    <source>
        <tissue evidence="1">Muscle</tissue>
    </source>
</reference>
<accession>A0A5B7D8X3</accession>
<organism evidence="1 2">
    <name type="scientific">Portunus trituberculatus</name>
    <name type="common">Swimming crab</name>
    <name type="synonym">Neptunus trituberculatus</name>
    <dbReference type="NCBI Taxonomy" id="210409"/>
    <lineage>
        <taxon>Eukaryota</taxon>
        <taxon>Metazoa</taxon>
        <taxon>Ecdysozoa</taxon>
        <taxon>Arthropoda</taxon>
        <taxon>Crustacea</taxon>
        <taxon>Multicrustacea</taxon>
        <taxon>Malacostraca</taxon>
        <taxon>Eumalacostraca</taxon>
        <taxon>Eucarida</taxon>
        <taxon>Decapoda</taxon>
        <taxon>Pleocyemata</taxon>
        <taxon>Brachyura</taxon>
        <taxon>Eubrachyura</taxon>
        <taxon>Portunoidea</taxon>
        <taxon>Portunidae</taxon>
        <taxon>Portuninae</taxon>
        <taxon>Portunus</taxon>
    </lineage>
</organism>
<gene>
    <name evidence="1" type="ORF">E2C01_010605</name>
</gene>
<sequence length="74" mass="8475">MRYSHKLIPDGVLDSLEDCEGCATLSHASCLGGTRGLHWTSKWYSFRKRLGTTDFYTLARSIYSPFQHLFPFSI</sequence>